<evidence type="ECO:0000256" key="2">
    <source>
        <dbReference type="ARBA" id="ARBA00004754"/>
    </source>
</evidence>
<organism evidence="10 11">
    <name type="scientific">Auxenochlorella protothecoides</name>
    <name type="common">Green microalga</name>
    <name type="synonym">Chlorella protothecoides</name>
    <dbReference type="NCBI Taxonomy" id="3075"/>
    <lineage>
        <taxon>Eukaryota</taxon>
        <taxon>Viridiplantae</taxon>
        <taxon>Chlorophyta</taxon>
        <taxon>core chlorophytes</taxon>
        <taxon>Trebouxiophyceae</taxon>
        <taxon>Chlorellales</taxon>
        <taxon>Chlorellaceae</taxon>
        <taxon>Auxenochlorella</taxon>
    </lineage>
</organism>
<evidence type="ECO:0000313" key="10">
    <source>
        <dbReference type="EMBL" id="KFM27080.1"/>
    </source>
</evidence>
<feature type="domain" description="Oxo-4-hydroxy-4-carboxy-5-ureidoimidazoline decarboxylase" evidence="9">
    <location>
        <begin position="125"/>
        <end position="234"/>
    </location>
</feature>
<dbReference type="InterPro" id="IPR018020">
    <property type="entry name" value="OHCU_decarboxylase"/>
</dbReference>
<dbReference type="eggNOG" id="KOG3006">
    <property type="taxonomic scope" value="Eukaryota"/>
</dbReference>
<evidence type="ECO:0000256" key="4">
    <source>
        <dbReference type="ARBA" id="ARBA00012257"/>
    </source>
</evidence>
<evidence type="ECO:0000256" key="3">
    <source>
        <dbReference type="ARBA" id="ARBA00007469"/>
    </source>
</evidence>
<comment type="catalytic activity">
    <reaction evidence="1">
        <text>5-hydroxy-2-oxo-4-ureido-2,5-dihydro-1H-imidazole-5-carboxylate + H(+) = (S)-allantoin + CO2</text>
        <dbReference type="Rhea" id="RHEA:26301"/>
        <dbReference type="ChEBI" id="CHEBI:15378"/>
        <dbReference type="ChEBI" id="CHEBI:15678"/>
        <dbReference type="ChEBI" id="CHEBI:16526"/>
        <dbReference type="ChEBI" id="CHEBI:58639"/>
        <dbReference type="EC" id="4.1.1.97"/>
    </reaction>
</comment>
<dbReference type="EMBL" id="KL662142">
    <property type="protein sequence ID" value="KFM27080.1"/>
    <property type="molecule type" value="Genomic_DNA"/>
</dbReference>
<dbReference type="KEGG" id="apro:F751_5699"/>
<name>A0A087SMX6_AUXPR</name>
<gene>
    <name evidence="10" type="ORF">F751_5699</name>
</gene>
<dbReference type="Proteomes" id="UP000028924">
    <property type="component" value="Unassembled WGS sequence"/>
</dbReference>
<evidence type="ECO:0000313" key="11">
    <source>
        <dbReference type="Proteomes" id="UP000028924"/>
    </source>
</evidence>
<dbReference type="GO" id="GO:0019628">
    <property type="term" value="P:urate catabolic process"/>
    <property type="evidence" value="ECO:0007669"/>
    <property type="project" value="TreeGrafter"/>
</dbReference>
<proteinExistence type="inferred from homology"/>
<dbReference type="GO" id="GO:0006144">
    <property type="term" value="P:purine nucleobase metabolic process"/>
    <property type="evidence" value="ECO:0007669"/>
    <property type="project" value="UniProtKB-KW"/>
</dbReference>
<dbReference type="GO" id="GO:0051997">
    <property type="term" value="F:2-oxo-4-hydroxy-4-carboxy-5-ureidoimidazoline decarboxylase activity"/>
    <property type="evidence" value="ECO:0007669"/>
    <property type="project" value="UniProtKB-EC"/>
</dbReference>
<evidence type="ECO:0000256" key="6">
    <source>
        <dbReference type="ARBA" id="ARBA00022793"/>
    </source>
</evidence>
<dbReference type="GO" id="GO:0033897">
    <property type="term" value="F:ribonuclease T2 activity"/>
    <property type="evidence" value="ECO:0007669"/>
    <property type="project" value="InterPro"/>
</dbReference>
<comment type="pathway">
    <text evidence="2">Purine metabolism; urate degradation; (S)-allantoin from urate: step 3/3.</text>
</comment>
<dbReference type="Pfam" id="PF09349">
    <property type="entry name" value="OHCU_decarbox"/>
    <property type="match status" value="1"/>
</dbReference>
<dbReference type="PANTHER" id="PTHR43466">
    <property type="entry name" value="2-OXO-4-HYDROXY-4-CARBOXY-5-UREIDOIMIDAZOLINE DECARBOXYLASE-RELATED"/>
    <property type="match status" value="1"/>
</dbReference>
<dbReference type="OrthoDB" id="10265230at2759"/>
<dbReference type="InterPro" id="IPR036430">
    <property type="entry name" value="RNase_T2-like_sf"/>
</dbReference>
<evidence type="ECO:0000256" key="8">
    <source>
        <dbReference type="RuleBase" id="RU004328"/>
    </source>
</evidence>
<dbReference type="InterPro" id="IPR036778">
    <property type="entry name" value="OHCU_decarboxylase_sf"/>
</dbReference>
<dbReference type="AlphaFoldDB" id="A0A087SMX6"/>
<dbReference type="RefSeq" id="XP_011400043.1">
    <property type="nucleotide sequence ID" value="XM_011401741.1"/>
</dbReference>
<protein>
    <recommendedName>
        <fullName evidence="4">2-oxo-4-hydroxy-4-carboxy-5-ureidoimidazoline decarboxylase</fullName>
        <ecNumber evidence="4">4.1.1.97</ecNumber>
    </recommendedName>
</protein>
<accession>A0A087SMX6</accession>
<dbReference type="SUPFAM" id="SSF55895">
    <property type="entry name" value="Ribonuclease Rh-like"/>
    <property type="match status" value="1"/>
</dbReference>
<dbReference type="GO" id="GO:0003723">
    <property type="term" value="F:RNA binding"/>
    <property type="evidence" value="ECO:0007669"/>
    <property type="project" value="InterPro"/>
</dbReference>
<dbReference type="Gene3D" id="3.90.730.10">
    <property type="entry name" value="Ribonuclease T2-like"/>
    <property type="match status" value="1"/>
</dbReference>
<comment type="similarity">
    <text evidence="3 8">Belongs to the RNase T2 family.</text>
</comment>
<reference evidence="10 11" key="1">
    <citation type="journal article" date="2014" name="BMC Genomics">
        <title>Oil accumulation mechanisms of the oleaginous microalga Chlorella protothecoides revealed through its genome, transcriptomes, and proteomes.</title>
        <authorList>
            <person name="Gao C."/>
            <person name="Wang Y."/>
            <person name="Shen Y."/>
            <person name="Yan D."/>
            <person name="He X."/>
            <person name="Dai J."/>
            <person name="Wu Q."/>
        </authorList>
    </citation>
    <scope>NUCLEOTIDE SEQUENCE [LARGE SCALE GENOMIC DNA]</scope>
    <source>
        <strain evidence="10 11">0710</strain>
    </source>
</reference>
<sequence length="234" mass="26191">MLEKNLTRAMDCNWPSYAEFFETTMRVDKQYDINKALRAAGIDLQKEIRVKSSDIETALTNAFGEAPVLQCGENNDFNDILEEIWLCLNEDMEIQECPPSTAYSTCDDYVFFERGAKVGRFPQNAVLAKQPFQSMEKLIEGARSAWWNETPITGWLEAFAAHPRLGDRRGLAQRSGAFSDLSRDEQSSAAGAAEATLAALADWNARYEARFGHIFIACAAGTPADRMLAMVKQR</sequence>
<keyword evidence="7" id="KW-0456">Lyase</keyword>
<dbReference type="GO" id="GO:0005777">
    <property type="term" value="C:peroxisome"/>
    <property type="evidence" value="ECO:0007669"/>
    <property type="project" value="TreeGrafter"/>
</dbReference>
<dbReference type="STRING" id="3075.A0A087SMX6"/>
<keyword evidence="11" id="KW-1185">Reference proteome</keyword>
<evidence type="ECO:0000256" key="5">
    <source>
        <dbReference type="ARBA" id="ARBA00022631"/>
    </source>
</evidence>
<dbReference type="SUPFAM" id="SSF158694">
    <property type="entry name" value="UraD-Like"/>
    <property type="match status" value="1"/>
</dbReference>
<evidence type="ECO:0000259" key="9">
    <source>
        <dbReference type="Pfam" id="PF09349"/>
    </source>
</evidence>
<dbReference type="Pfam" id="PF00445">
    <property type="entry name" value="Ribonuclease_T2"/>
    <property type="match status" value="1"/>
</dbReference>
<dbReference type="Gene3D" id="1.10.3330.10">
    <property type="entry name" value="Oxo-4-hydroxy-4-carboxy-5-ureidoimidazoline decarboxylase"/>
    <property type="match status" value="1"/>
</dbReference>
<dbReference type="InterPro" id="IPR001568">
    <property type="entry name" value="RNase_T2-like"/>
</dbReference>
<dbReference type="EC" id="4.1.1.97" evidence="4"/>
<keyword evidence="5" id="KW-0659">Purine metabolism</keyword>
<keyword evidence="6" id="KW-0210">Decarboxylase</keyword>
<dbReference type="PANTHER" id="PTHR43466:SF1">
    <property type="entry name" value="2-OXO-4-HYDROXY-4-CARBOXY-5-UREIDOIMIDAZOLINE DECARBOXYLASE-RELATED"/>
    <property type="match status" value="1"/>
</dbReference>
<evidence type="ECO:0000256" key="1">
    <source>
        <dbReference type="ARBA" id="ARBA00001163"/>
    </source>
</evidence>
<evidence type="ECO:0000256" key="7">
    <source>
        <dbReference type="ARBA" id="ARBA00023239"/>
    </source>
</evidence>
<dbReference type="GeneID" id="23617090"/>